<comment type="caution">
    <text evidence="1">The sequence shown here is derived from an EMBL/GenBank/DDBJ whole genome shotgun (WGS) entry which is preliminary data.</text>
</comment>
<dbReference type="Proteomes" id="UP001054945">
    <property type="component" value="Unassembled WGS sequence"/>
</dbReference>
<reference evidence="1 2" key="1">
    <citation type="submission" date="2021-06" db="EMBL/GenBank/DDBJ databases">
        <title>Caerostris extrusa draft genome.</title>
        <authorList>
            <person name="Kono N."/>
            <person name="Arakawa K."/>
        </authorList>
    </citation>
    <scope>NUCLEOTIDE SEQUENCE [LARGE SCALE GENOMIC DNA]</scope>
</reference>
<dbReference type="InterPro" id="IPR005312">
    <property type="entry name" value="DUF1759"/>
</dbReference>
<dbReference type="Pfam" id="PF03564">
    <property type="entry name" value="DUF1759"/>
    <property type="match status" value="1"/>
</dbReference>
<evidence type="ECO:0000313" key="2">
    <source>
        <dbReference type="Proteomes" id="UP001054945"/>
    </source>
</evidence>
<keyword evidence="2" id="KW-1185">Reference proteome</keyword>
<organism evidence="1 2">
    <name type="scientific">Caerostris extrusa</name>
    <name type="common">Bark spider</name>
    <name type="synonym">Caerostris bankana</name>
    <dbReference type="NCBI Taxonomy" id="172846"/>
    <lineage>
        <taxon>Eukaryota</taxon>
        <taxon>Metazoa</taxon>
        <taxon>Ecdysozoa</taxon>
        <taxon>Arthropoda</taxon>
        <taxon>Chelicerata</taxon>
        <taxon>Arachnida</taxon>
        <taxon>Araneae</taxon>
        <taxon>Araneomorphae</taxon>
        <taxon>Entelegynae</taxon>
        <taxon>Araneoidea</taxon>
        <taxon>Araneidae</taxon>
        <taxon>Caerostris</taxon>
    </lineage>
</organism>
<proteinExistence type="predicted"/>
<evidence type="ECO:0000313" key="1">
    <source>
        <dbReference type="EMBL" id="GIY98950.1"/>
    </source>
</evidence>
<accession>A0AAV4XUT8</accession>
<gene>
    <name evidence="1" type="primary">AVEN_96834_1</name>
    <name evidence="1" type="ORF">CEXT_117991</name>
</gene>
<dbReference type="EMBL" id="BPLR01000991">
    <property type="protein sequence ID" value="GIY98950.1"/>
    <property type="molecule type" value="Genomic_DNA"/>
</dbReference>
<dbReference type="AlphaFoldDB" id="A0AAV4XUT8"/>
<sequence>MSLLIDILHTLTYLFKVLFCFLHDDFKRDLSIAIRDSTAEAAAKILSLFEKIGSDEGLPAEDKSQYLAQSLVPGSKAARVVESLPMTAANYPKAMELLKERFGREDLLVQIYVRTVGNGHEKCYLW</sequence>
<evidence type="ECO:0008006" key="3">
    <source>
        <dbReference type="Google" id="ProtNLM"/>
    </source>
</evidence>
<name>A0AAV4XUT8_CAEEX</name>
<protein>
    <recommendedName>
        <fullName evidence="3">Annexin</fullName>
    </recommendedName>
</protein>